<dbReference type="Pfam" id="PF03551">
    <property type="entry name" value="PadR"/>
    <property type="match status" value="1"/>
</dbReference>
<dbReference type="InterPro" id="IPR036390">
    <property type="entry name" value="WH_DNA-bd_sf"/>
</dbReference>
<accession>A0A937EI90</accession>
<feature type="domain" description="Transcription regulator PadR N-terminal" evidence="1">
    <location>
        <begin position="36"/>
        <end position="83"/>
    </location>
</feature>
<dbReference type="EMBL" id="JAERRK010000004">
    <property type="protein sequence ID" value="MBL1082594.1"/>
    <property type="molecule type" value="Genomic_DNA"/>
</dbReference>
<gene>
    <name evidence="2" type="ORF">JK359_11485</name>
</gene>
<organism evidence="2 3">
    <name type="scientific">Streptomyces actinomycinicus</name>
    <dbReference type="NCBI Taxonomy" id="1695166"/>
    <lineage>
        <taxon>Bacteria</taxon>
        <taxon>Bacillati</taxon>
        <taxon>Actinomycetota</taxon>
        <taxon>Actinomycetes</taxon>
        <taxon>Kitasatosporales</taxon>
        <taxon>Streptomycetaceae</taxon>
        <taxon>Streptomyces</taxon>
    </lineage>
</organism>
<dbReference type="AlphaFoldDB" id="A0A937EI90"/>
<proteinExistence type="predicted"/>
<comment type="caution">
    <text evidence="2">The sequence shown here is derived from an EMBL/GenBank/DDBJ whole genome shotgun (WGS) entry which is preliminary data.</text>
</comment>
<dbReference type="Proteomes" id="UP000661858">
    <property type="component" value="Unassembled WGS sequence"/>
</dbReference>
<sequence length="105" mass="11620">MASIRLTAPTLAVIGVLLTSTADEPAWGLKICEETGLGSGTVYPILERLVTAGWVTRYEETGDHPGRPRRYYYELTAAGRLAARRARERKPRFFEGRTAVEGRPA</sequence>
<dbReference type="InterPro" id="IPR005149">
    <property type="entry name" value="Tscrpt_reg_PadR_N"/>
</dbReference>
<protein>
    <submittedName>
        <fullName evidence="2">Helix-turn-helix transcriptional regulator</fullName>
    </submittedName>
</protein>
<evidence type="ECO:0000259" key="1">
    <source>
        <dbReference type="Pfam" id="PF03551"/>
    </source>
</evidence>
<dbReference type="InterPro" id="IPR036388">
    <property type="entry name" value="WH-like_DNA-bd_sf"/>
</dbReference>
<keyword evidence="3" id="KW-1185">Reference proteome</keyword>
<dbReference type="Gene3D" id="1.10.10.10">
    <property type="entry name" value="Winged helix-like DNA-binding domain superfamily/Winged helix DNA-binding domain"/>
    <property type="match status" value="1"/>
</dbReference>
<evidence type="ECO:0000313" key="2">
    <source>
        <dbReference type="EMBL" id="MBL1082594.1"/>
    </source>
</evidence>
<reference evidence="2" key="1">
    <citation type="submission" date="2021-01" db="EMBL/GenBank/DDBJ databases">
        <title>WGS of actinomycetes isolated from Thailand.</title>
        <authorList>
            <person name="Thawai C."/>
        </authorList>
    </citation>
    <scope>NUCLEOTIDE SEQUENCE</scope>
    <source>
        <strain evidence="2">RCU-197</strain>
    </source>
</reference>
<dbReference type="RefSeq" id="WP_201834564.1">
    <property type="nucleotide sequence ID" value="NZ_JAERRK010000004.1"/>
</dbReference>
<name>A0A937EI90_9ACTN</name>
<dbReference type="SUPFAM" id="SSF46785">
    <property type="entry name" value="Winged helix' DNA-binding domain"/>
    <property type="match status" value="1"/>
</dbReference>
<evidence type="ECO:0000313" key="3">
    <source>
        <dbReference type="Proteomes" id="UP000661858"/>
    </source>
</evidence>